<feature type="transmembrane region" description="Helical" evidence="6">
    <location>
        <begin position="144"/>
        <end position="161"/>
    </location>
</feature>
<dbReference type="PANTHER" id="PTHR44360:SF1">
    <property type="entry name" value="DNAJ HOMOLOG SUBFAMILY B MEMBER 9"/>
    <property type="match status" value="1"/>
</dbReference>
<accession>A0A915KPW5</accession>
<feature type="transmembrane region" description="Helical" evidence="6">
    <location>
        <begin position="114"/>
        <end position="132"/>
    </location>
</feature>
<keyword evidence="7" id="KW-0732">Signal</keyword>
<feature type="domain" description="J" evidence="8">
    <location>
        <begin position="25"/>
        <end position="89"/>
    </location>
</feature>
<evidence type="ECO:0000256" key="5">
    <source>
        <dbReference type="ARBA" id="ARBA00046365"/>
    </source>
</evidence>
<dbReference type="GO" id="GO:0051787">
    <property type="term" value="F:misfolded protein binding"/>
    <property type="evidence" value="ECO:0007669"/>
    <property type="project" value="TreeGrafter"/>
</dbReference>
<keyword evidence="6" id="KW-0812">Transmembrane</keyword>
<dbReference type="GO" id="GO:0036503">
    <property type="term" value="P:ERAD pathway"/>
    <property type="evidence" value="ECO:0007669"/>
    <property type="project" value="TreeGrafter"/>
</dbReference>
<evidence type="ECO:0000256" key="4">
    <source>
        <dbReference type="ARBA" id="ARBA00045428"/>
    </source>
</evidence>
<evidence type="ECO:0000259" key="8">
    <source>
        <dbReference type="PROSITE" id="PS50076"/>
    </source>
</evidence>
<dbReference type="Gene3D" id="1.10.287.110">
    <property type="entry name" value="DnaJ domain"/>
    <property type="match status" value="1"/>
</dbReference>
<comment type="subunit">
    <text evidence="5">Interacts with HSPA5/BiP; interaction is direct. Interacts with ERN1/IRE1 (via the luminal region). Interacts with DERL1.</text>
</comment>
<evidence type="ECO:0000256" key="6">
    <source>
        <dbReference type="SAM" id="Phobius"/>
    </source>
</evidence>
<evidence type="ECO:0000256" key="7">
    <source>
        <dbReference type="SAM" id="SignalP"/>
    </source>
</evidence>
<keyword evidence="6" id="KW-1133">Transmembrane helix</keyword>
<keyword evidence="9" id="KW-1185">Reference proteome</keyword>
<dbReference type="InterPro" id="IPR036869">
    <property type="entry name" value="J_dom_sf"/>
</dbReference>
<dbReference type="InterPro" id="IPR051948">
    <property type="entry name" value="Hsp70_co-chaperone_J-domain"/>
</dbReference>
<dbReference type="WBParaSite" id="nRc.2.0.1.t40786-RA">
    <property type="protein sequence ID" value="nRc.2.0.1.t40786-RA"/>
    <property type="gene ID" value="nRc.2.0.1.g40786"/>
</dbReference>
<evidence type="ECO:0000256" key="1">
    <source>
        <dbReference type="ARBA" id="ARBA00023186"/>
    </source>
</evidence>
<evidence type="ECO:0000313" key="9">
    <source>
        <dbReference type="Proteomes" id="UP000887565"/>
    </source>
</evidence>
<keyword evidence="6" id="KW-0472">Membrane</keyword>
<evidence type="ECO:0000256" key="2">
    <source>
        <dbReference type="ARBA" id="ARBA00040158"/>
    </source>
</evidence>
<dbReference type="CDD" id="cd06257">
    <property type="entry name" value="DnaJ"/>
    <property type="match status" value="1"/>
</dbReference>
<feature type="transmembrane region" description="Helical" evidence="6">
    <location>
        <begin position="204"/>
        <end position="226"/>
    </location>
</feature>
<comment type="function">
    <text evidence="4">Co-chaperone for Hsp70 protein HSPA5/BiP that acts as a key repressor of the ERN1/IRE1-mediated unfolded protein response (UPR). J domain-containing co-chaperones stimulate the ATPase activity of Hsp70 proteins and are required for efficient substrate recognition by Hsp70 proteins. In the unstressed endoplasmic reticulum, interacts with the luminal region of ERN1/IRE1 and selectively recruits HSPA5/BiP: HSPA5/BiP disrupts the dimerization of the active ERN1/IRE1 luminal region, thereby inactivating ERN1/IRE1. Also involved in endoplasmic reticulum-associated degradation (ERAD) of misfolded proteins. Required for survival of B-cell progenitors and normal antibody production.</text>
</comment>
<keyword evidence="1" id="KW-0143">Chaperone</keyword>
<reference evidence="10" key="1">
    <citation type="submission" date="2022-11" db="UniProtKB">
        <authorList>
            <consortium name="WormBaseParasite"/>
        </authorList>
    </citation>
    <scope>IDENTIFICATION</scope>
</reference>
<evidence type="ECO:0000256" key="3">
    <source>
        <dbReference type="ARBA" id="ARBA00041533"/>
    </source>
</evidence>
<dbReference type="GO" id="GO:0051087">
    <property type="term" value="F:protein-folding chaperone binding"/>
    <property type="evidence" value="ECO:0007669"/>
    <property type="project" value="TreeGrafter"/>
</dbReference>
<dbReference type="GO" id="GO:0005783">
    <property type="term" value="C:endoplasmic reticulum"/>
    <property type="evidence" value="ECO:0007669"/>
    <property type="project" value="TreeGrafter"/>
</dbReference>
<dbReference type="PROSITE" id="PS00636">
    <property type="entry name" value="DNAJ_1"/>
    <property type="match status" value="1"/>
</dbReference>
<dbReference type="SUPFAM" id="SSF46565">
    <property type="entry name" value="Chaperone J-domain"/>
    <property type="match status" value="1"/>
</dbReference>
<dbReference type="InterPro" id="IPR018253">
    <property type="entry name" value="DnaJ_domain_CS"/>
</dbReference>
<dbReference type="PANTHER" id="PTHR44360">
    <property type="entry name" value="DNAJ HOMOLOG SUBFAMILY B MEMBER 9"/>
    <property type="match status" value="1"/>
</dbReference>
<evidence type="ECO:0000313" key="10">
    <source>
        <dbReference type="WBParaSite" id="nRc.2.0.1.t40786-RA"/>
    </source>
</evidence>
<feature type="chain" id="PRO_5037754880" description="DnaJ homolog subfamily B member 9" evidence="7">
    <location>
        <begin position="20"/>
        <end position="260"/>
    </location>
</feature>
<dbReference type="PROSITE" id="PS50076">
    <property type="entry name" value="DNAJ_2"/>
    <property type="match status" value="1"/>
</dbReference>
<dbReference type="AlphaFoldDB" id="A0A915KPW5"/>
<sequence>MLMLSTHFVVTTLCAKSAANPNAKDFYERLGLKKGATDGEIKRSFKKLALEYHPDKNKDPNAQEEFTRIAEAYETLKDPKKRKDYDRGGFNDFFGGEHFDFNFGSFFKEFDRPFLTLATILFKLRLMAWILGRFLALVKCTVKYLIKIFTPMVSNIVQPLLGKLEIPLKPVLPALKFLFHPIVVCLKVLFNIIAFLYRHSAKIFWAIIAIFIVTVSIAVCIIYYYADDLETWLKQYIETQKKKQHYDFDFDDYFKDDEEL</sequence>
<feature type="transmembrane region" description="Helical" evidence="6">
    <location>
        <begin position="177"/>
        <end position="197"/>
    </location>
</feature>
<dbReference type="Pfam" id="PF00226">
    <property type="entry name" value="DnaJ"/>
    <property type="match status" value="1"/>
</dbReference>
<organism evidence="9 10">
    <name type="scientific">Romanomermis culicivorax</name>
    <name type="common">Nematode worm</name>
    <dbReference type="NCBI Taxonomy" id="13658"/>
    <lineage>
        <taxon>Eukaryota</taxon>
        <taxon>Metazoa</taxon>
        <taxon>Ecdysozoa</taxon>
        <taxon>Nematoda</taxon>
        <taxon>Enoplea</taxon>
        <taxon>Dorylaimia</taxon>
        <taxon>Mermithida</taxon>
        <taxon>Mermithoidea</taxon>
        <taxon>Mermithidae</taxon>
        <taxon>Romanomermis</taxon>
    </lineage>
</organism>
<protein>
    <recommendedName>
        <fullName evidence="2">DnaJ homolog subfamily B member 9</fullName>
    </recommendedName>
    <alternativeName>
        <fullName evidence="3">Endoplasmic reticulum DNA J domain-containing protein 4</fullName>
    </alternativeName>
</protein>
<feature type="signal peptide" evidence="7">
    <location>
        <begin position="1"/>
        <end position="19"/>
    </location>
</feature>
<dbReference type="PRINTS" id="PR00625">
    <property type="entry name" value="JDOMAIN"/>
</dbReference>
<name>A0A915KPW5_ROMCU</name>
<dbReference type="Proteomes" id="UP000887565">
    <property type="component" value="Unplaced"/>
</dbReference>
<dbReference type="InterPro" id="IPR001623">
    <property type="entry name" value="DnaJ_domain"/>
</dbReference>
<dbReference type="SMART" id="SM00271">
    <property type="entry name" value="DnaJ"/>
    <property type="match status" value="1"/>
</dbReference>
<proteinExistence type="predicted"/>